<dbReference type="EMBL" id="CM044702">
    <property type="protein sequence ID" value="KAI5675509.1"/>
    <property type="molecule type" value="Genomic_DNA"/>
</dbReference>
<organism evidence="1 2">
    <name type="scientific">Catharanthus roseus</name>
    <name type="common">Madagascar periwinkle</name>
    <name type="synonym">Vinca rosea</name>
    <dbReference type="NCBI Taxonomy" id="4058"/>
    <lineage>
        <taxon>Eukaryota</taxon>
        <taxon>Viridiplantae</taxon>
        <taxon>Streptophyta</taxon>
        <taxon>Embryophyta</taxon>
        <taxon>Tracheophyta</taxon>
        <taxon>Spermatophyta</taxon>
        <taxon>Magnoliopsida</taxon>
        <taxon>eudicotyledons</taxon>
        <taxon>Gunneridae</taxon>
        <taxon>Pentapetalae</taxon>
        <taxon>asterids</taxon>
        <taxon>lamiids</taxon>
        <taxon>Gentianales</taxon>
        <taxon>Apocynaceae</taxon>
        <taxon>Rauvolfioideae</taxon>
        <taxon>Vinceae</taxon>
        <taxon>Catharanthinae</taxon>
        <taxon>Catharanthus</taxon>
    </lineage>
</organism>
<evidence type="ECO:0000313" key="2">
    <source>
        <dbReference type="Proteomes" id="UP001060085"/>
    </source>
</evidence>
<name>A0ACC0BSC2_CATRO</name>
<evidence type="ECO:0000313" key="1">
    <source>
        <dbReference type="EMBL" id="KAI5675509.1"/>
    </source>
</evidence>
<reference evidence="2" key="1">
    <citation type="journal article" date="2023" name="Nat. Plants">
        <title>Single-cell RNA sequencing provides a high-resolution roadmap for understanding the multicellular compartmentation of specialized metabolism.</title>
        <authorList>
            <person name="Sun S."/>
            <person name="Shen X."/>
            <person name="Li Y."/>
            <person name="Li Y."/>
            <person name="Wang S."/>
            <person name="Li R."/>
            <person name="Zhang H."/>
            <person name="Shen G."/>
            <person name="Guo B."/>
            <person name="Wei J."/>
            <person name="Xu J."/>
            <person name="St-Pierre B."/>
            <person name="Chen S."/>
            <person name="Sun C."/>
        </authorList>
    </citation>
    <scope>NUCLEOTIDE SEQUENCE [LARGE SCALE GENOMIC DNA]</scope>
</reference>
<proteinExistence type="predicted"/>
<gene>
    <name evidence="1" type="ORF">M9H77_06459</name>
</gene>
<accession>A0ACC0BSC2</accession>
<dbReference type="Proteomes" id="UP001060085">
    <property type="component" value="Linkage Group LG02"/>
</dbReference>
<keyword evidence="2" id="KW-1185">Reference proteome</keyword>
<protein>
    <submittedName>
        <fullName evidence="1">Uncharacterized protein</fullName>
    </submittedName>
</protein>
<comment type="caution">
    <text evidence="1">The sequence shown here is derived from an EMBL/GenBank/DDBJ whole genome shotgun (WGS) entry which is preliminary data.</text>
</comment>
<sequence>MAFFSPPNADVPLETALSPICFYVMLGIISRDSERLVLSIEYKRFSIGHWRKFKGVICIQPFNFKSKLYVFRDHEEYITSRRNGRTPSPYILGNIDVEKELRALPVPATNVAETRGDANSGREVKKQKKTKFASEVPENMKLVYLRQSFIRELQKTEFYETKLIGTFVRVSSRLDDRKRMPYQLVQVTGVINEVRSIKLQLLGMPREISIDLLKERNFTEEEYDALRLKMNSGLIKKPTLNFAKEMRNIEAKIGHTNEKGYRYRYPFIVFSVEILPQSISGRVLSFLMILERLI</sequence>